<dbReference type="InterPro" id="IPR001041">
    <property type="entry name" value="2Fe-2S_ferredoxin-type"/>
</dbReference>
<dbReference type="SUPFAM" id="SSF54292">
    <property type="entry name" value="2Fe-2S ferredoxin-like"/>
    <property type="match status" value="1"/>
</dbReference>
<evidence type="ECO:0000259" key="9">
    <source>
        <dbReference type="PROSITE" id="PS51085"/>
    </source>
</evidence>
<dbReference type="InterPro" id="IPR050415">
    <property type="entry name" value="MRET"/>
</dbReference>
<dbReference type="PROSITE" id="PS51085">
    <property type="entry name" value="2FE2S_FER_2"/>
    <property type="match status" value="1"/>
</dbReference>
<evidence type="ECO:0000256" key="3">
    <source>
        <dbReference type="ARBA" id="ARBA00022714"/>
    </source>
</evidence>
<keyword evidence="6" id="KW-0408">Iron</keyword>
<dbReference type="PRINTS" id="PR00409">
    <property type="entry name" value="PHDIOXRDTASE"/>
</dbReference>
<evidence type="ECO:0000256" key="7">
    <source>
        <dbReference type="ARBA" id="ARBA00023014"/>
    </source>
</evidence>
<dbReference type="InterPro" id="IPR006058">
    <property type="entry name" value="2Fe2S_fd_BS"/>
</dbReference>
<dbReference type="InterPro" id="IPR017938">
    <property type="entry name" value="Riboflavin_synthase-like_b-brl"/>
</dbReference>
<dbReference type="InterPro" id="IPR017927">
    <property type="entry name" value="FAD-bd_FR_type"/>
</dbReference>
<sequence length="335" mass="35883">MVHTLTGVVGTDRGPMSRGRPSADVASVRVTAKRLVAEDVLTLELASPSGLRLRDWAPGAHVDLVLPNGMTRQYSLCGDRWDPFTYRVGVLREANGRGGSAFVHDELRVGDMVGVGGPRNNFALVPSEQYLFVAGGIGITPLLPMVRQADVLGADWRLLYGGRRRASMAFLDELAADGDRVQVVPQDECGLLDLRRFLGAPRPGVKIYSCGPAPLLAAMEAACAGWPAHALRTERFVSEETAAPVRRAPFGVELATTGATVTVPPEKTVLEAVGEVGVEVLSSCRQGICGTCETGVLSGEPDHRDSLLDDHERQAGDCMFICVSRARSDRLVLDL</sequence>
<dbReference type="PROSITE" id="PS51384">
    <property type="entry name" value="FAD_FR"/>
    <property type="match status" value="1"/>
</dbReference>
<evidence type="ECO:0000256" key="2">
    <source>
        <dbReference type="ARBA" id="ARBA00022630"/>
    </source>
</evidence>
<dbReference type="CDD" id="cd00207">
    <property type="entry name" value="fer2"/>
    <property type="match status" value="1"/>
</dbReference>
<evidence type="ECO:0000313" key="12">
    <source>
        <dbReference type="Proteomes" id="UP000315677"/>
    </source>
</evidence>
<evidence type="ECO:0000256" key="5">
    <source>
        <dbReference type="ARBA" id="ARBA00023002"/>
    </source>
</evidence>
<dbReference type="GO" id="GO:0046872">
    <property type="term" value="F:metal ion binding"/>
    <property type="evidence" value="ECO:0007669"/>
    <property type="project" value="UniProtKB-KW"/>
</dbReference>
<dbReference type="InterPro" id="IPR039261">
    <property type="entry name" value="FNR_nucleotide-bd"/>
</dbReference>
<dbReference type="GO" id="GO:0016491">
    <property type="term" value="F:oxidoreductase activity"/>
    <property type="evidence" value="ECO:0007669"/>
    <property type="project" value="UniProtKB-KW"/>
</dbReference>
<keyword evidence="7" id="KW-0411">Iron-sulfur</keyword>
<dbReference type="Proteomes" id="UP000315677">
    <property type="component" value="Unassembled WGS sequence"/>
</dbReference>
<feature type="domain" description="FAD-binding FR-type" evidence="10">
    <location>
        <begin position="23"/>
        <end position="125"/>
    </location>
</feature>
<name>A0A543CXT1_9PSEU</name>
<keyword evidence="3" id="KW-0001">2Fe-2S</keyword>
<gene>
    <name evidence="11" type="ORF">FB558_8442</name>
</gene>
<evidence type="ECO:0000256" key="6">
    <source>
        <dbReference type="ARBA" id="ARBA00023004"/>
    </source>
</evidence>
<dbReference type="InterPro" id="IPR036010">
    <property type="entry name" value="2Fe-2S_ferredoxin-like_sf"/>
</dbReference>
<dbReference type="Gene3D" id="3.10.20.30">
    <property type="match status" value="1"/>
</dbReference>
<keyword evidence="5" id="KW-0560">Oxidoreductase</keyword>
<dbReference type="AlphaFoldDB" id="A0A543CXT1"/>
<keyword evidence="2" id="KW-0285">Flavoprotein</keyword>
<keyword evidence="12" id="KW-1185">Reference proteome</keyword>
<evidence type="ECO:0000256" key="8">
    <source>
        <dbReference type="SAM" id="MobiDB-lite"/>
    </source>
</evidence>
<dbReference type="PANTHER" id="PTHR47354">
    <property type="entry name" value="NADH OXIDOREDUCTASE HCR"/>
    <property type="match status" value="1"/>
</dbReference>
<comment type="caution">
    <text evidence="11">The sequence shown here is derived from an EMBL/GenBank/DDBJ whole genome shotgun (WGS) entry which is preliminary data.</text>
</comment>
<evidence type="ECO:0000259" key="10">
    <source>
        <dbReference type="PROSITE" id="PS51384"/>
    </source>
</evidence>
<dbReference type="SUPFAM" id="SSF63380">
    <property type="entry name" value="Riboflavin synthase domain-like"/>
    <property type="match status" value="1"/>
</dbReference>
<dbReference type="InterPro" id="IPR012675">
    <property type="entry name" value="Beta-grasp_dom_sf"/>
</dbReference>
<dbReference type="PROSITE" id="PS00197">
    <property type="entry name" value="2FE2S_FER_1"/>
    <property type="match status" value="1"/>
</dbReference>
<dbReference type="PANTHER" id="PTHR47354:SF1">
    <property type="entry name" value="CARNITINE MONOOXYGENASE REDUCTASE SUBUNIT"/>
    <property type="match status" value="1"/>
</dbReference>
<accession>A0A543CXT1</accession>
<evidence type="ECO:0000313" key="11">
    <source>
        <dbReference type="EMBL" id="TQM01923.1"/>
    </source>
</evidence>
<comment type="cofactor">
    <cofactor evidence="1">
        <name>FAD</name>
        <dbReference type="ChEBI" id="CHEBI:57692"/>
    </cofactor>
</comment>
<dbReference type="CDD" id="cd06185">
    <property type="entry name" value="PDR_like"/>
    <property type="match status" value="1"/>
</dbReference>
<feature type="domain" description="2Fe-2S ferredoxin-type" evidence="9">
    <location>
        <begin position="250"/>
        <end position="335"/>
    </location>
</feature>
<dbReference type="GO" id="GO:0051537">
    <property type="term" value="F:2 iron, 2 sulfur cluster binding"/>
    <property type="evidence" value="ECO:0007669"/>
    <property type="project" value="UniProtKB-KW"/>
</dbReference>
<feature type="region of interest" description="Disordered" evidence="8">
    <location>
        <begin position="1"/>
        <end position="22"/>
    </location>
</feature>
<keyword evidence="4" id="KW-0479">Metal-binding</keyword>
<proteinExistence type="predicted"/>
<dbReference type="Gene3D" id="3.40.50.80">
    <property type="entry name" value="Nucleotide-binding domain of ferredoxin-NADP reductase (FNR) module"/>
    <property type="match status" value="1"/>
</dbReference>
<dbReference type="EMBL" id="VFPA01000008">
    <property type="protein sequence ID" value="TQM01923.1"/>
    <property type="molecule type" value="Genomic_DNA"/>
</dbReference>
<evidence type="ECO:0000256" key="4">
    <source>
        <dbReference type="ARBA" id="ARBA00022723"/>
    </source>
</evidence>
<protein>
    <submittedName>
        <fullName evidence="11">Ferredoxin-NADP reductase</fullName>
    </submittedName>
</protein>
<dbReference type="Gene3D" id="2.40.30.10">
    <property type="entry name" value="Translation factors"/>
    <property type="match status" value="1"/>
</dbReference>
<dbReference type="Pfam" id="PF00111">
    <property type="entry name" value="Fer2"/>
    <property type="match status" value="1"/>
</dbReference>
<reference evidence="11 12" key="1">
    <citation type="submission" date="2019-06" db="EMBL/GenBank/DDBJ databases">
        <title>Sequencing the genomes of 1000 actinobacteria strains.</title>
        <authorList>
            <person name="Klenk H.-P."/>
        </authorList>
    </citation>
    <scope>NUCLEOTIDE SEQUENCE [LARGE SCALE GENOMIC DNA]</scope>
    <source>
        <strain evidence="11 12">DSM 45301</strain>
    </source>
</reference>
<evidence type="ECO:0000256" key="1">
    <source>
        <dbReference type="ARBA" id="ARBA00001974"/>
    </source>
</evidence>
<organism evidence="11 12">
    <name type="scientific">Pseudonocardia kunmingensis</name>
    <dbReference type="NCBI Taxonomy" id="630975"/>
    <lineage>
        <taxon>Bacteria</taxon>
        <taxon>Bacillati</taxon>
        <taxon>Actinomycetota</taxon>
        <taxon>Actinomycetes</taxon>
        <taxon>Pseudonocardiales</taxon>
        <taxon>Pseudonocardiaceae</taxon>
        <taxon>Pseudonocardia</taxon>
    </lineage>
</organism>
<dbReference type="SUPFAM" id="SSF52343">
    <property type="entry name" value="Ferredoxin reductase-like, C-terminal NADP-linked domain"/>
    <property type="match status" value="1"/>
</dbReference>